<reference evidence="2 3" key="1">
    <citation type="submission" date="2020-05" db="EMBL/GenBank/DDBJ databases">
        <title>Identification and distribution of gene clusters putatively required for synthesis of sphingolipid metabolism inhibitors in phylogenetically diverse species of the filamentous fungus Fusarium.</title>
        <authorList>
            <person name="Kim H.-S."/>
            <person name="Busman M."/>
            <person name="Brown D.W."/>
            <person name="Divon H."/>
            <person name="Uhlig S."/>
            <person name="Proctor R.H."/>
        </authorList>
    </citation>
    <scope>NUCLEOTIDE SEQUENCE [LARGE SCALE GENOMIC DNA]</scope>
    <source>
        <strain evidence="2 3">NRRL 25311</strain>
    </source>
</reference>
<protein>
    <recommendedName>
        <fullName evidence="4">Negative acting factor</fullName>
    </recommendedName>
</protein>
<keyword evidence="1" id="KW-0539">Nucleus</keyword>
<gene>
    <name evidence="2" type="ORF">FDENT_4735</name>
</gene>
<name>A0A8H5UIZ0_9HYPO</name>
<evidence type="ECO:0008006" key="4">
    <source>
        <dbReference type="Google" id="ProtNLM"/>
    </source>
</evidence>
<evidence type="ECO:0000313" key="2">
    <source>
        <dbReference type="EMBL" id="KAF5688650.1"/>
    </source>
</evidence>
<dbReference type="InterPro" id="IPR021858">
    <property type="entry name" value="Fun_TF"/>
</dbReference>
<proteinExistence type="predicted"/>
<dbReference type="PANTHER" id="PTHR38791">
    <property type="entry name" value="ZN(II)2CYS6 TRANSCRIPTION FACTOR (EUROFUNG)-RELATED-RELATED"/>
    <property type="match status" value="1"/>
</dbReference>
<sequence length="494" mass="54756">MVYCACRQCRRAGSRCDGYRGEDSVTFRDQTTETLGKVSFLSNANVPNGNQDILIRPKLYQQAKVHSSQDQPSYYPWFRLAVTPEDQALHFFFHHYVVPESGRSPTHPDCHGIIYKRATEPGYLANLINAVGLASLAYSKNAPMLVDSARQAFSRALHSICAALVDPSEAASDQMLVAVMLLALYETVSSSSNEDLSSWSRHVDGALALIQLRGAGQLRNRIGRSIFLNLRTEILIDCLQRGLPVPKVLIDLMAEARRNETEQEQPAARLADIIVNICAAIPSTDEDITGETGLPSYVTRLSAIDADLEDWSQTLPTEYGYKNQTKPSDLGEAEVFMGRYDIYYSVEIANTWNLQRCARIILRQAIVEAISNCFPTSSSLSILLSFPESYTDQLLSSETIMQQSSSDICCSVPFILHSVDEAGKSSELRAAYAVHLLWPLYIAGGTHTASDSLRDWIESAMKRIGDATGIQKAKRIALLLEPRCWGRMTAIDTN</sequence>
<accession>A0A8H5UIZ0</accession>
<keyword evidence="3" id="KW-1185">Reference proteome</keyword>
<comment type="caution">
    <text evidence="2">The sequence shown here is derived from an EMBL/GenBank/DDBJ whole genome shotgun (WGS) entry which is preliminary data.</text>
</comment>
<dbReference type="AlphaFoldDB" id="A0A8H5UIZ0"/>
<evidence type="ECO:0000313" key="3">
    <source>
        <dbReference type="Proteomes" id="UP000562682"/>
    </source>
</evidence>
<dbReference type="InterPro" id="IPR053175">
    <property type="entry name" value="DHMBA_Reg_Transcription_Factor"/>
</dbReference>
<organism evidence="2 3">
    <name type="scientific">Fusarium denticulatum</name>
    <dbReference type="NCBI Taxonomy" id="48507"/>
    <lineage>
        <taxon>Eukaryota</taxon>
        <taxon>Fungi</taxon>
        <taxon>Dikarya</taxon>
        <taxon>Ascomycota</taxon>
        <taxon>Pezizomycotina</taxon>
        <taxon>Sordariomycetes</taxon>
        <taxon>Hypocreomycetidae</taxon>
        <taxon>Hypocreales</taxon>
        <taxon>Nectriaceae</taxon>
        <taxon>Fusarium</taxon>
        <taxon>Fusarium fujikuroi species complex</taxon>
    </lineage>
</organism>
<dbReference type="Proteomes" id="UP000562682">
    <property type="component" value="Unassembled WGS sequence"/>
</dbReference>
<dbReference type="EMBL" id="JAAOAK010000115">
    <property type="protein sequence ID" value="KAF5688650.1"/>
    <property type="molecule type" value="Genomic_DNA"/>
</dbReference>
<evidence type="ECO:0000256" key="1">
    <source>
        <dbReference type="ARBA" id="ARBA00023242"/>
    </source>
</evidence>
<dbReference type="Pfam" id="PF11951">
    <property type="entry name" value="Fungal_trans_2"/>
    <property type="match status" value="1"/>
</dbReference>